<dbReference type="PANTHER" id="PTHR48111">
    <property type="entry name" value="REGULATOR OF RPOS"/>
    <property type="match status" value="1"/>
</dbReference>
<evidence type="ECO:0000259" key="7">
    <source>
        <dbReference type="PROSITE" id="PS50042"/>
    </source>
</evidence>
<feature type="modified residue" description="4-aspartylphosphate" evidence="6">
    <location>
        <position position="52"/>
    </location>
</feature>
<evidence type="ECO:0000256" key="5">
    <source>
        <dbReference type="ARBA" id="ARBA00023163"/>
    </source>
</evidence>
<dbReference type="PANTHER" id="PTHR48111:SF4">
    <property type="entry name" value="DNA-BINDING DUAL TRANSCRIPTIONAL REGULATOR OMPR"/>
    <property type="match status" value="1"/>
</dbReference>
<comment type="caution">
    <text evidence="10">The sequence shown here is derived from an EMBL/GenBank/DDBJ whole genome shotgun (WGS) entry which is preliminary data.</text>
</comment>
<dbReference type="SUPFAM" id="SSF52172">
    <property type="entry name" value="CheY-like"/>
    <property type="match status" value="1"/>
</dbReference>
<dbReference type="Gene3D" id="1.10.10.10">
    <property type="entry name" value="Winged helix-like DNA-binding domain superfamily/Winged helix DNA-binding domain"/>
    <property type="match status" value="1"/>
</dbReference>
<protein>
    <submittedName>
        <fullName evidence="10">Response regulator</fullName>
    </submittedName>
</protein>
<dbReference type="PROSITE" id="PS50110">
    <property type="entry name" value="RESPONSE_REGULATORY"/>
    <property type="match status" value="1"/>
</dbReference>
<organism evidence="10 11">
    <name type="scientific">Bizionia gelidisalsuginis</name>
    <dbReference type="NCBI Taxonomy" id="291188"/>
    <lineage>
        <taxon>Bacteria</taxon>
        <taxon>Pseudomonadati</taxon>
        <taxon>Bacteroidota</taxon>
        <taxon>Flavobacteriia</taxon>
        <taxon>Flavobacteriales</taxon>
        <taxon>Flavobacteriaceae</taxon>
        <taxon>Bizionia</taxon>
    </lineage>
</organism>
<feature type="domain" description="HTH crp-type" evidence="9">
    <location>
        <begin position="275"/>
        <end position="347"/>
    </location>
</feature>
<dbReference type="Pfam" id="PF00072">
    <property type="entry name" value="Response_reg"/>
    <property type="match status" value="1"/>
</dbReference>
<dbReference type="InterPro" id="IPR001789">
    <property type="entry name" value="Sig_transdc_resp-reg_receiver"/>
</dbReference>
<dbReference type="InterPro" id="IPR036390">
    <property type="entry name" value="WH_DNA-bd_sf"/>
</dbReference>
<evidence type="ECO:0000313" key="10">
    <source>
        <dbReference type="EMBL" id="TYC10556.1"/>
    </source>
</evidence>
<keyword evidence="2" id="KW-0902">Two-component regulatory system</keyword>
<dbReference type="Gene3D" id="3.40.50.2300">
    <property type="match status" value="1"/>
</dbReference>
<dbReference type="CDD" id="cd00038">
    <property type="entry name" value="CAP_ED"/>
    <property type="match status" value="1"/>
</dbReference>
<keyword evidence="11" id="KW-1185">Reference proteome</keyword>
<dbReference type="InterPro" id="IPR011006">
    <property type="entry name" value="CheY-like_superfamily"/>
</dbReference>
<reference evidence="10 11" key="1">
    <citation type="submission" date="2019-08" db="EMBL/GenBank/DDBJ databases">
        <title>Genomes of Antarctic Bizionia species.</title>
        <authorList>
            <person name="Bowman J.P."/>
        </authorList>
    </citation>
    <scope>NUCLEOTIDE SEQUENCE [LARGE SCALE GENOMIC DNA]</scope>
    <source>
        <strain evidence="10 11">IC164</strain>
    </source>
</reference>
<dbReference type="SUPFAM" id="SSF51206">
    <property type="entry name" value="cAMP-binding domain-like"/>
    <property type="match status" value="1"/>
</dbReference>
<feature type="domain" description="Cyclic nucleotide-binding" evidence="7">
    <location>
        <begin position="149"/>
        <end position="261"/>
    </location>
</feature>
<gene>
    <name evidence="10" type="ORF">ES677_11485</name>
</gene>
<dbReference type="Gene3D" id="2.60.120.10">
    <property type="entry name" value="Jelly Rolls"/>
    <property type="match status" value="1"/>
</dbReference>
<dbReference type="InterPro" id="IPR012318">
    <property type="entry name" value="HTH_CRP"/>
</dbReference>
<dbReference type="InterPro" id="IPR039420">
    <property type="entry name" value="WalR-like"/>
</dbReference>
<evidence type="ECO:0000259" key="8">
    <source>
        <dbReference type="PROSITE" id="PS50110"/>
    </source>
</evidence>
<dbReference type="RefSeq" id="WP_148381316.1">
    <property type="nucleotide sequence ID" value="NZ_VSKN01000017.1"/>
</dbReference>
<dbReference type="SMART" id="SM00448">
    <property type="entry name" value="REC"/>
    <property type="match status" value="1"/>
</dbReference>
<sequence>MKKVLLIEDSQDLRENAAEILEIENYEVTTAENGKIGVEKALKVLPDIIICDIMMPELDGYGVFDKLSKHSETASIPFIFLTAKSEKTDVRKGMNLGADDYLTKPFEENELLEAIESRLKRTAFLKKEYAKNIQGISAFLNEASAYLNLEELSKDRTLKTYKVKEEIFKEGRLARRLFFIQSGNVKTFRSTETGKEFVTGLYGPGDFLGQLSLLGDTSNYVETARVLETAEICEIPKSDFTSLLYGNKEVSNKFIEMVSNNVIHLQEQLVDMAFATVRQRTAKALLELDEKGLTTDDEHQGISIPREDFAGMIGTSTETAIRMLTEFKNEGLIEVASGRKLVLLDKSQLKDIAEFG</sequence>
<dbReference type="SMART" id="SM00100">
    <property type="entry name" value="cNMP"/>
    <property type="match status" value="1"/>
</dbReference>
<dbReference type="CDD" id="cd17574">
    <property type="entry name" value="REC_OmpR"/>
    <property type="match status" value="1"/>
</dbReference>
<feature type="domain" description="Response regulatory" evidence="8">
    <location>
        <begin position="3"/>
        <end position="119"/>
    </location>
</feature>
<dbReference type="EMBL" id="VSKN01000017">
    <property type="protein sequence ID" value="TYC10556.1"/>
    <property type="molecule type" value="Genomic_DNA"/>
</dbReference>
<keyword evidence="4" id="KW-0238">DNA-binding</keyword>
<evidence type="ECO:0000259" key="9">
    <source>
        <dbReference type="PROSITE" id="PS51063"/>
    </source>
</evidence>
<dbReference type="InterPro" id="IPR018490">
    <property type="entry name" value="cNMP-bd_dom_sf"/>
</dbReference>
<evidence type="ECO:0000256" key="2">
    <source>
        <dbReference type="ARBA" id="ARBA00023012"/>
    </source>
</evidence>
<keyword evidence="1 6" id="KW-0597">Phosphoprotein</keyword>
<dbReference type="Proteomes" id="UP000323621">
    <property type="component" value="Unassembled WGS sequence"/>
</dbReference>
<evidence type="ECO:0000256" key="6">
    <source>
        <dbReference type="PROSITE-ProRule" id="PRU00169"/>
    </source>
</evidence>
<proteinExistence type="predicted"/>
<keyword evidence="5" id="KW-0804">Transcription</keyword>
<name>A0ABY3M8I0_9FLAO</name>
<dbReference type="InterPro" id="IPR000595">
    <property type="entry name" value="cNMP-bd_dom"/>
</dbReference>
<dbReference type="InterPro" id="IPR014710">
    <property type="entry name" value="RmlC-like_jellyroll"/>
</dbReference>
<dbReference type="PROSITE" id="PS51063">
    <property type="entry name" value="HTH_CRP_2"/>
    <property type="match status" value="1"/>
</dbReference>
<dbReference type="PROSITE" id="PS50042">
    <property type="entry name" value="CNMP_BINDING_3"/>
    <property type="match status" value="1"/>
</dbReference>
<evidence type="ECO:0000256" key="4">
    <source>
        <dbReference type="ARBA" id="ARBA00023125"/>
    </source>
</evidence>
<dbReference type="Pfam" id="PF00027">
    <property type="entry name" value="cNMP_binding"/>
    <property type="match status" value="1"/>
</dbReference>
<dbReference type="InterPro" id="IPR036388">
    <property type="entry name" value="WH-like_DNA-bd_sf"/>
</dbReference>
<dbReference type="Pfam" id="PF13545">
    <property type="entry name" value="HTH_Crp_2"/>
    <property type="match status" value="1"/>
</dbReference>
<dbReference type="SUPFAM" id="SSF46785">
    <property type="entry name" value="Winged helix' DNA-binding domain"/>
    <property type="match status" value="1"/>
</dbReference>
<accession>A0ABY3M8I0</accession>
<keyword evidence="3" id="KW-0805">Transcription regulation</keyword>
<evidence type="ECO:0000313" key="11">
    <source>
        <dbReference type="Proteomes" id="UP000323621"/>
    </source>
</evidence>
<evidence type="ECO:0000256" key="3">
    <source>
        <dbReference type="ARBA" id="ARBA00023015"/>
    </source>
</evidence>
<evidence type="ECO:0000256" key="1">
    <source>
        <dbReference type="ARBA" id="ARBA00022553"/>
    </source>
</evidence>
<dbReference type="SMART" id="SM00419">
    <property type="entry name" value="HTH_CRP"/>
    <property type="match status" value="1"/>
</dbReference>